<evidence type="ECO:0000313" key="3">
    <source>
        <dbReference type="Proteomes" id="UP000256373"/>
    </source>
</evidence>
<reference evidence="2 3" key="1">
    <citation type="submission" date="2018-07" db="EMBL/GenBank/DDBJ databases">
        <title>Dyadobacter roseus sp. nov., isolated from rose rhizosphere soil.</title>
        <authorList>
            <person name="Chen L."/>
        </authorList>
    </citation>
    <scope>NUCLEOTIDE SEQUENCE [LARGE SCALE GENOMIC DNA]</scope>
    <source>
        <strain evidence="2 3">RS19</strain>
    </source>
</reference>
<evidence type="ECO:0000313" key="2">
    <source>
        <dbReference type="EMBL" id="REA63596.1"/>
    </source>
</evidence>
<evidence type="ECO:0000256" key="1">
    <source>
        <dbReference type="SAM" id="MobiDB-lite"/>
    </source>
</evidence>
<dbReference type="RefSeq" id="WP_115829344.1">
    <property type="nucleotide sequence ID" value="NZ_QNUL01000002.1"/>
</dbReference>
<name>A0A3D8YGU8_9BACT</name>
<proteinExistence type="predicted"/>
<dbReference type="Proteomes" id="UP000256373">
    <property type="component" value="Unassembled WGS sequence"/>
</dbReference>
<gene>
    <name evidence="2" type="ORF">DSL64_03900</name>
</gene>
<organism evidence="2 3">
    <name type="scientific">Dyadobacter luteus</name>
    <dbReference type="NCBI Taxonomy" id="2259619"/>
    <lineage>
        <taxon>Bacteria</taxon>
        <taxon>Pseudomonadati</taxon>
        <taxon>Bacteroidota</taxon>
        <taxon>Cytophagia</taxon>
        <taxon>Cytophagales</taxon>
        <taxon>Spirosomataceae</taxon>
        <taxon>Dyadobacter</taxon>
    </lineage>
</organism>
<comment type="caution">
    <text evidence="2">The sequence shown here is derived from an EMBL/GenBank/DDBJ whole genome shotgun (WGS) entry which is preliminary data.</text>
</comment>
<dbReference type="AlphaFoldDB" id="A0A3D8YGU8"/>
<dbReference type="OrthoDB" id="884299at2"/>
<feature type="compositionally biased region" description="Polar residues" evidence="1">
    <location>
        <begin position="1"/>
        <end position="14"/>
    </location>
</feature>
<accession>A0A3D8YGU8</accession>
<dbReference type="EMBL" id="QNUL01000002">
    <property type="protein sequence ID" value="REA63596.1"/>
    <property type="molecule type" value="Genomic_DNA"/>
</dbReference>
<keyword evidence="3" id="KW-1185">Reference proteome</keyword>
<sequence length="64" mass="7147">MEENGNKNIKSTLGENGKEKSAKMDTEVAKLRAENACLKAEREILKKALGLPYNFSSRNVFLAF</sequence>
<feature type="region of interest" description="Disordered" evidence="1">
    <location>
        <begin position="1"/>
        <end position="22"/>
    </location>
</feature>
<protein>
    <submittedName>
        <fullName evidence="2">Uncharacterized protein</fullName>
    </submittedName>
</protein>